<dbReference type="PANTHER" id="PTHR33841:SF1">
    <property type="entry name" value="DNA METHYLTRANSFERASE A"/>
    <property type="match status" value="1"/>
</dbReference>
<feature type="domain" description="Type II methyltransferase M.TaqI-like" evidence="6">
    <location>
        <begin position="363"/>
        <end position="547"/>
    </location>
</feature>
<evidence type="ECO:0000259" key="6">
    <source>
        <dbReference type="Pfam" id="PF07669"/>
    </source>
</evidence>
<protein>
    <recommendedName>
        <fullName evidence="1">site-specific DNA-methyltransferase (adenine-specific)</fullName>
        <ecNumber evidence="1">2.1.1.72</ecNumber>
    </recommendedName>
</protein>
<dbReference type="EC" id="2.1.1.72" evidence="1"/>
<dbReference type="AlphaFoldDB" id="D6THN1"/>
<evidence type="ECO:0000256" key="3">
    <source>
        <dbReference type="ARBA" id="ARBA00022679"/>
    </source>
</evidence>
<dbReference type="InterPro" id="IPR002052">
    <property type="entry name" value="DNA_methylase_N6_adenine_CS"/>
</dbReference>
<keyword evidence="4" id="KW-0949">S-adenosyl-L-methionine</keyword>
<evidence type="ECO:0000256" key="2">
    <source>
        <dbReference type="ARBA" id="ARBA00022603"/>
    </source>
</evidence>
<gene>
    <name evidence="7" type="ORF">Krac_10559</name>
</gene>
<evidence type="ECO:0000256" key="5">
    <source>
        <dbReference type="ARBA" id="ARBA00047942"/>
    </source>
</evidence>
<dbReference type="RefSeq" id="WP_007905346.1">
    <property type="nucleotide sequence ID" value="NZ_ADVG01000001.1"/>
</dbReference>
<accession>D6THN1</accession>
<dbReference type="GO" id="GO:0006304">
    <property type="term" value="P:DNA modification"/>
    <property type="evidence" value="ECO:0007669"/>
    <property type="project" value="InterPro"/>
</dbReference>
<dbReference type="PROSITE" id="PS00092">
    <property type="entry name" value="N6_MTASE"/>
    <property type="match status" value="1"/>
</dbReference>
<evidence type="ECO:0000313" key="7">
    <source>
        <dbReference type="EMBL" id="EFH89036.1"/>
    </source>
</evidence>
<dbReference type="STRING" id="485913.Krac_10559"/>
<organism evidence="7 8">
    <name type="scientific">Ktedonobacter racemifer DSM 44963</name>
    <dbReference type="NCBI Taxonomy" id="485913"/>
    <lineage>
        <taxon>Bacteria</taxon>
        <taxon>Bacillati</taxon>
        <taxon>Chloroflexota</taxon>
        <taxon>Ktedonobacteria</taxon>
        <taxon>Ktedonobacterales</taxon>
        <taxon>Ktedonobacteraceae</taxon>
        <taxon>Ktedonobacter</taxon>
    </lineage>
</organism>
<dbReference type="InParanoid" id="D6THN1"/>
<evidence type="ECO:0000313" key="8">
    <source>
        <dbReference type="Proteomes" id="UP000004508"/>
    </source>
</evidence>
<dbReference type="Gene3D" id="3.40.50.150">
    <property type="entry name" value="Vaccinia Virus protein VP39"/>
    <property type="match status" value="1"/>
</dbReference>
<dbReference type="InterPro" id="IPR029063">
    <property type="entry name" value="SAM-dependent_MTases_sf"/>
</dbReference>
<comment type="catalytic activity">
    <reaction evidence="5">
        <text>a 2'-deoxyadenosine in DNA + S-adenosyl-L-methionine = an N(6)-methyl-2'-deoxyadenosine in DNA + S-adenosyl-L-homocysteine + H(+)</text>
        <dbReference type="Rhea" id="RHEA:15197"/>
        <dbReference type="Rhea" id="RHEA-COMP:12418"/>
        <dbReference type="Rhea" id="RHEA-COMP:12419"/>
        <dbReference type="ChEBI" id="CHEBI:15378"/>
        <dbReference type="ChEBI" id="CHEBI:57856"/>
        <dbReference type="ChEBI" id="CHEBI:59789"/>
        <dbReference type="ChEBI" id="CHEBI:90615"/>
        <dbReference type="ChEBI" id="CHEBI:90616"/>
        <dbReference type="EC" id="2.1.1.72"/>
    </reaction>
</comment>
<dbReference type="Proteomes" id="UP000004508">
    <property type="component" value="Unassembled WGS sequence"/>
</dbReference>
<evidence type="ECO:0000256" key="1">
    <source>
        <dbReference type="ARBA" id="ARBA00011900"/>
    </source>
</evidence>
<keyword evidence="2" id="KW-0489">Methyltransferase</keyword>
<dbReference type="eggNOG" id="COG0827">
    <property type="taxonomic scope" value="Bacteria"/>
</dbReference>
<comment type="caution">
    <text evidence="7">The sequence shown here is derived from an EMBL/GenBank/DDBJ whole genome shotgun (WGS) entry which is preliminary data.</text>
</comment>
<evidence type="ECO:0000256" key="4">
    <source>
        <dbReference type="ARBA" id="ARBA00022691"/>
    </source>
</evidence>
<dbReference type="REBASE" id="62752">
    <property type="entry name" value="Kra44963ORF10559P"/>
</dbReference>
<proteinExistence type="predicted"/>
<keyword evidence="3" id="KW-0808">Transferase</keyword>
<dbReference type="GO" id="GO:0003676">
    <property type="term" value="F:nucleic acid binding"/>
    <property type="evidence" value="ECO:0007669"/>
    <property type="project" value="InterPro"/>
</dbReference>
<dbReference type="GO" id="GO:0032259">
    <property type="term" value="P:methylation"/>
    <property type="evidence" value="ECO:0007669"/>
    <property type="project" value="UniProtKB-KW"/>
</dbReference>
<dbReference type="eggNOG" id="COG1002">
    <property type="taxonomic scope" value="Bacteria"/>
</dbReference>
<dbReference type="OrthoDB" id="9815272at2"/>
<dbReference type="InterPro" id="IPR011639">
    <property type="entry name" value="MethylTrfase_TaqI-like_dom"/>
</dbReference>
<dbReference type="InterPro" id="IPR050953">
    <property type="entry name" value="N4_N6_ade-DNA_methylase"/>
</dbReference>
<dbReference type="PRINTS" id="PR00507">
    <property type="entry name" value="N12N6MTFRASE"/>
</dbReference>
<dbReference type="SUPFAM" id="SSF53335">
    <property type="entry name" value="S-adenosyl-L-methionine-dependent methyltransferases"/>
    <property type="match status" value="1"/>
</dbReference>
<name>D6THN1_KTERA</name>
<dbReference type="EMBL" id="ADVG01000001">
    <property type="protein sequence ID" value="EFH89036.1"/>
    <property type="molecule type" value="Genomic_DNA"/>
</dbReference>
<dbReference type="PANTHER" id="PTHR33841">
    <property type="entry name" value="DNA METHYLTRANSFERASE YEEA-RELATED"/>
    <property type="match status" value="1"/>
</dbReference>
<dbReference type="GO" id="GO:0009007">
    <property type="term" value="F:site-specific DNA-methyltransferase (adenine-specific) activity"/>
    <property type="evidence" value="ECO:0007669"/>
    <property type="project" value="UniProtKB-EC"/>
</dbReference>
<reference evidence="7 8" key="1">
    <citation type="journal article" date="2011" name="Stand. Genomic Sci.">
        <title>Non-contiguous finished genome sequence and contextual data of the filamentous soil bacterium Ktedonobacter racemifer type strain (SOSP1-21).</title>
        <authorList>
            <person name="Chang Y.J."/>
            <person name="Land M."/>
            <person name="Hauser L."/>
            <person name="Chertkov O."/>
            <person name="Del Rio T.G."/>
            <person name="Nolan M."/>
            <person name="Copeland A."/>
            <person name="Tice H."/>
            <person name="Cheng J.F."/>
            <person name="Lucas S."/>
            <person name="Han C."/>
            <person name="Goodwin L."/>
            <person name="Pitluck S."/>
            <person name="Ivanova N."/>
            <person name="Ovchinikova G."/>
            <person name="Pati A."/>
            <person name="Chen A."/>
            <person name="Palaniappan K."/>
            <person name="Mavromatis K."/>
            <person name="Liolios K."/>
            <person name="Brettin T."/>
            <person name="Fiebig A."/>
            <person name="Rohde M."/>
            <person name="Abt B."/>
            <person name="Goker M."/>
            <person name="Detter J.C."/>
            <person name="Woyke T."/>
            <person name="Bristow J."/>
            <person name="Eisen J.A."/>
            <person name="Markowitz V."/>
            <person name="Hugenholtz P."/>
            <person name="Kyrpides N.C."/>
            <person name="Klenk H.P."/>
            <person name="Lapidus A."/>
        </authorList>
    </citation>
    <scope>NUCLEOTIDE SEQUENCE [LARGE SCALE GENOMIC DNA]</scope>
    <source>
        <strain evidence="8">DSM 44963</strain>
    </source>
</reference>
<sequence length="819" mass="94784">MRKTQEQVIRRFYKQFEQERYHFLAALSGIEESREREHYASLLLYRLLFLAFLQQRGFLAGNPRYLFEQFQQTQERYGPNTFYHHFLLPLFHEGLSKAQRTPELLARLGSVPFLGSNFFAQHAIEQRYPTLHLPDQSFQRLFAFFDTYEWQLDASASASGTKDVINPDILGHILEQYVNQQQMGAYYTHDDVTSYIARYTLLPYLLQKVAQQAPEAFSPSSPHWQLLRTQPERYLYAEMGCQRELPGETAQEYTQRQARYTHLLHTLKAGEIHTFDACITHNLDIQLFARDLLTVSFPLQLVRTFYAELCQVSILDPTCGSGAFLFAALNVLEPLYEACLLRLSGPISVQKKYSLLKAIITRNLYGVDLMEEAIEICTLRFFLKLLAQLQGVGGIEPLPALQQNLHVGNALVGYVHAPANYPNPQTPRELDYALATAYGIDPADDEAFARWCASHQPLHWWATFPEIQQQGGFSVILGNPPYVEYEARKFAYRLPRYETAACANLYPCIIERSVQLLAPDGRQGMILPLAAFATRNMLPFLRGFKRWFSTSWLSFYHFRPAMLFGGHKIASIPTAIYLASASGPEQRFSTHIRKWSTEQRPALFPTLAYSPVTVNTDAANPHYYPKFGHTSENAILAKLLRQETIERYLSPHPNQNCMYYRSAGGLYWKVFINFPWPYHTTSNKYCSFQAPYHRDVFVALLNSSLFWWYYTVTFDTFNLKDYMLFGFRFTYPQDPQVVEALCQLCEDLMQDYRHNALHRRRGQTGSYTVYAKKAKPIIDAIDALLAQHYGMTEEELTFIRTYDLKYRLGSEEQELLSSR</sequence>
<dbReference type="Pfam" id="PF07669">
    <property type="entry name" value="Eco57I"/>
    <property type="match status" value="1"/>
</dbReference>
<keyword evidence="8" id="KW-1185">Reference proteome</keyword>